<dbReference type="PANTHER" id="PTHR42923:SF39">
    <property type="entry name" value="AMINO OXIDASE"/>
    <property type="match status" value="1"/>
</dbReference>
<evidence type="ECO:0000313" key="3">
    <source>
        <dbReference type="Proteomes" id="UP000075260"/>
    </source>
</evidence>
<reference evidence="2 3" key="1">
    <citation type="submission" date="2014-02" db="EMBL/GenBank/DDBJ databases">
        <title>The small core and large imbalanced accessory genome model reveals a collaborative survival strategy of Sorangium cellulosum strains in nature.</title>
        <authorList>
            <person name="Han K."/>
            <person name="Peng R."/>
            <person name="Blom J."/>
            <person name="Li Y.-Z."/>
        </authorList>
    </citation>
    <scope>NUCLEOTIDE SEQUENCE [LARGE SCALE GENOMIC DNA]</scope>
    <source>
        <strain evidence="2 3">So0008-312</strain>
    </source>
</reference>
<organism evidence="2 3">
    <name type="scientific">Sorangium cellulosum</name>
    <name type="common">Polyangium cellulosum</name>
    <dbReference type="NCBI Taxonomy" id="56"/>
    <lineage>
        <taxon>Bacteria</taxon>
        <taxon>Pseudomonadati</taxon>
        <taxon>Myxococcota</taxon>
        <taxon>Polyangia</taxon>
        <taxon>Polyangiales</taxon>
        <taxon>Polyangiaceae</taxon>
        <taxon>Sorangium</taxon>
    </lineage>
</organism>
<comment type="caution">
    <text evidence="2">The sequence shown here is derived from an EMBL/GenBank/DDBJ whole genome shotgun (WGS) entry which is preliminary data.</text>
</comment>
<evidence type="ECO:0000313" key="2">
    <source>
        <dbReference type="EMBL" id="KYF71020.1"/>
    </source>
</evidence>
<gene>
    <name evidence="2" type="ORF">BE15_24810</name>
</gene>
<dbReference type="Gene3D" id="3.90.660.10">
    <property type="match status" value="1"/>
</dbReference>
<dbReference type="EMBL" id="JEMA01000363">
    <property type="protein sequence ID" value="KYF71020.1"/>
    <property type="molecule type" value="Genomic_DNA"/>
</dbReference>
<dbReference type="InterPro" id="IPR002937">
    <property type="entry name" value="Amino_oxidase"/>
</dbReference>
<dbReference type="Proteomes" id="UP000075260">
    <property type="component" value="Unassembled WGS sequence"/>
</dbReference>
<proteinExistence type="predicted"/>
<dbReference type="InterPro" id="IPR036188">
    <property type="entry name" value="FAD/NAD-bd_sf"/>
</dbReference>
<dbReference type="PANTHER" id="PTHR42923">
    <property type="entry name" value="PROTOPORPHYRINOGEN OXIDASE"/>
    <property type="match status" value="1"/>
</dbReference>
<dbReference type="Gene3D" id="3.50.50.60">
    <property type="entry name" value="FAD/NAD(P)-binding domain"/>
    <property type="match status" value="1"/>
</dbReference>
<dbReference type="OrthoDB" id="231484at2"/>
<protein>
    <recommendedName>
        <fullName evidence="1">Amine oxidase domain-containing protein</fullName>
    </recommendedName>
</protein>
<dbReference type="GO" id="GO:0016491">
    <property type="term" value="F:oxidoreductase activity"/>
    <property type="evidence" value="ECO:0007669"/>
    <property type="project" value="InterPro"/>
</dbReference>
<evidence type="ECO:0000259" key="1">
    <source>
        <dbReference type="Pfam" id="PF01593"/>
    </source>
</evidence>
<dbReference type="RefSeq" id="WP_061607228.1">
    <property type="nucleotide sequence ID" value="NZ_JEMA01000363.1"/>
</dbReference>
<sequence length="546" mass="58562">MNRRGFLSSVAAGWLVHAASPGRPPLAGEIVGAAHGAGHLLRGGASTRTASGPPERADVVIVGGGVSGLSAAWRLADAGLDLRVLELEPRPGGTSAWGEDGVVPYPWGAHYLAAPNVEARATLRLLDQMGVVTGWDAAGRPVFDPRRLCHAPGERLFYEGAWHAGLAPVDALPDDALEELERFHALEEDLTELTGRDGLPAFQIPLARSSRDPELLELDRISMAAWLDREGYRTPFLRWYVRYAMLDDFGGEPEEISAWAGLHYFAGRKVRTPALAGSHYLIWPEGNGRLVKALLERAAPRVSLGALVTSVRPLPEGGVEVGYIDVQRGEARRVEARAAILAAPAFVARRIFAGSAAGALPERTTSAWLVANLHVERPLDPNHAWDSVLYGAEGLGYVDARHQLTDLAAATTQRSRLATPMQRTVLTYYRAHGGPDVAAARAALLGAPWASIADGVLRDLAPAHPHLRDEVARMDVMIWGHAMPRPRPGFLGARPFDPPCALSERVAWAHVDQAGMALFEEAQASGVRAAETIAAALGIAIGETWL</sequence>
<dbReference type="Pfam" id="PF01593">
    <property type="entry name" value="Amino_oxidase"/>
    <property type="match status" value="1"/>
</dbReference>
<dbReference type="Gene3D" id="1.10.405.10">
    <property type="entry name" value="Guanine Nucleotide Dissociation Inhibitor, domain 1"/>
    <property type="match status" value="1"/>
</dbReference>
<name>A0A150QSU2_SORCE</name>
<accession>A0A150QSU2</accession>
<dbReference type="AlphaFoldDB" id="A0A150QSU2"/>
<dbReference type="SUPFAM" id="SSF51905">
    <property type="entry name" value="FAD/NAD(P)-binding domain"/>
    <property type="match status" value="1"/>
</dbReference>
<feature type="domain" description="Amine oxidase" evidence="1">
    <location>
        <begin position="66"/>
        <end position="533"/>
    </location>
</feature>
<dbReference type="InterPro" id="IPR050464">
    <property type="entry name" value="Zeta_carotene_desat/Oxidored"/>
</dbReference>